<dbReference type="Proteomes" id="UP001168694">
    <property type="component" value="Unassembled WGS sequence"/>
</dbReference>
<feature type="domain" description="HTH marR-type" evidence="4">
    <location>
        <begin position="32"/>
        <end position="164"/>
    </location>
</feature>
<dbReference type="RefSeq" id="WP_290398347.1">
    <property type="nucleotide sequence ID" value="NZ_JAUHLN010000001.1"/>
</dbReference>
<evidence type="ECO:0000313" key="6">
    <source>
        <dbReference type="Proteomes" id="UP001168694"/>
    </source>
</evidence>
<evidence type="ECO:0000259" key="4">
    <source>
        <dbReference type="PROSITE" id="PS50995"/>
    </source>
</evidence>
<dbReference type="SMART" id="SM00347">
    <property type="entry name" value="HTH_MARR"/>
    <property type="match status" value="1"/>
</dbReference>
<dbReference type="PRINTS" id="PR00598">
    <property type="entry name" value="HTHMARR"/>
</dbReference>
<dbReference type="EMBL" id="JAUHLN010000001">
    <property type="protein sequence ID" value="MDN4072220.1"/>
    <property type="molecule type" value="Genomic_DNA"/>
</dbReference>
<reference evidence="5" key="1">
    <citation type="submission" date="2023-06" db="EMBL/GenBank/DDBJ databases">
        <title>Draft Genome Sequences of Representative Paenibacillus Polymyxa, Bacillus cereus, Fictibacillus sp., and Brevibacillus agri Strains Isolated from Amazonian Dark Earth.</title>
        <authorList>
            <person name="Pellegrinetti T.A."/>
            <person name="Cunha I.C.M."/>
            <person name="Chaves M.G."/>
            <person name="Freitas A.S."/>
            <person name="Silva A.V.R."/>
            <person name="Tsai S.M."/>
            <person name="Mendes L.W."/>
        </authorList>
    </citation>
    <scope>NUCLEOTIDE SEQUENCE</scope>
    <source>
        <strain evidence="5">CENA-BCM004</strain>
    </source>
</reference>
<dbReference type="InterPro" id="IPR000835">
    <property type="entry name" value="HTH_MarR-typ"/>
</dbReference>
<dbReference type="PANTHER" id="PTHR42756:SF1">
    <property type="entry name" value="TRANSCRIPTIONAL REPRESSOR OF EMRAB OPERON"/>
    <property type="match status" value="1"/>
</dbReference>
<organism evidence="5 6">
    <name type="scientific">Fictibacillus terranigra</name>
    <dbReference type="NCBI Taxonomy" id="3058424"/>
    <lineage>
        <taxon>Bacteria</taxon>
        <taxon>Bacillati</taxon>
        <taxon>Bacillota</taxon>
        <taxon>Bacilli</taxon>
        <taxon>Bacillales</taxon>
        <taxon>Fictibacillaceae</taxon>
        <taxon>Fictibacillus</taxon>
    </lineage>
</organism>
<name>A0ABT8E2U9_9BACL</name>
<evidence type="ECO:0000313" key="5">
    <source>
        <dbReference type="EMBL" id="MDN4072220.1"/>
    </source>
</evidence>
<gene>
    <name evidence="5" type="ORF">QYF49_04140</name>
</gene>
<sequence length="172" mass="19802">MHLLKIYVLLIIVATSIFEMRGTIKLHSQQKDESVGFLINQASRKIIHLLMHRFREFDITPEQWSVLYQLFEEGGITQKELARRTAKDQPTTARILDILMKKELIKKQMSEADRRAFIVSLTAKGEKIAASTIPIEAETMKEILTGIDQYDVERFKKVLDQLTANIDSIINS</sequence>
<dbReference type="PANTHER" id="PTHR42756">
    <property type="entry name" value="TRANSCRIPTIONAL REGULATOR, MARR"/>
    <property type="match status" value="1"/>
</dbReference>
<evidence type="ECO:0000256" key="2">
    <source>
        <dbReference type="ARBA" id="ARBA00023125"/>
    </source>
</evidence>
<dbReference type="PROSITE" id="PS50995">
    <property type="entry name" value="HTH_MARR_2"/>
    <property type="match status" value="1"/>
</dbReference>
<comment type="caution">
    <text evidence="5">The sequence shown here is derived from an EMBL/GenBank/DDBJ whole genome shotgun (WGS) entry which is preliminary data.</text>
</comment>
<accession>A0ABT8E2U9</accession>
<evidence type="ECO:0000256" key="1">
    <source>
        <dbReference type="ARBA" id="ARBA00023015"/>
    </source>
</evidence>
<dbReference type="SUPFAM" id="SSF46785">
    <property type="entry name" value="Winged helix' DNA-binding domain"/>
    <property type="match status" value="1"/>
</dbReference>
<protein>
    <submittedName>
        <fullName evidence="5">MarR family transcriptional regulator</fullName>
    </submittedName>
</protein>
<keyword evidence="3" id="KW-0804">Transcription</keyword>
<dbReference type="InterPro" id="IPR036388">
    <property type="entry name" value="WH-like_DNA-bd_sf"/>
</dbReference>
<dbReference type="Gene3D" id="1.10.10.10">
    <property type="entry name" value="Winged helix-like DNA-binding domain superfamily/Winged helix DNA-binding domain"/>
    <property type="match status" value="1"/>
</dbReference>
<keyword evidence="1" id="KW-0805">Transcription regulation</keyword>
<dbReference type="InterPro" id="IPR036390">
    <property type="entry name" value="WH_DNA-bd_sf"/>
</dbReference>
<proteinExistence type="predicted"/>
<dbReference type="Pfam" id="PF01047">
    <property type="entry name" value="MarR"/>
    <property type="match status" value="1"/>
</dbReference>
<keyword evidence="2" id="KW-0238">DNA-binding</keyword>
<keyword evidence="6" id="KW-1185">Reference proteome</keyword>
<evidence type="ECO:0000256" key="3">
    <source>
        <dbReference type="ARBA" id="ARBA00023163"/>
    </source>
</evidence>